<organism evidence="9 10">
    <name type="scientific">Dawidia cretensis</name>
    <dbReference type="NCBI Taxonomy" id="2782350"/>
    <lineage>
        <taxon>Bacteria</taxon>
        <taxon>Pseudomonadati</taxon>
        <taxon>Bacteroidota</taxon>
        <taxon>Cytophagia</taxon>
        <taxon>Cytophagales</taxon>
        <taxon>Chryseotaleaceae</taxon>
        <taxon>Dawidia</taxon>
    </lineage>
</organism>
<accession>A0AAP2DX50</accession>
<evidence type="ECO:0000256" key="3">
    <source>
        <dbReference type="ARBA" id="ARBA00022723"/>
    </source>
</evidence>
<name>A0AAP2DX50_9BACT</name>
<keyword evidence="7" id="KW-0472">Membrane</keyword>
<keyword evidence="7" id="KW-0812">Transmembrane</keyword>
<keyword evidence="7" id="KW-1133">Transmembrane helix</keyword>
<evidence type="ECO:0000259" key="8">
    <source>
        <dbReference type="PROSITE" id="PS51007"/>
    </source>
</evidence>
<evidence type="ECO:0000256" key="6">
    <source>
        <dbReference type="PROSITE-ProRule" id="PRU00433"/>
    </source>
</evidence>
<dbReference type="Gene3D" id="1.10.760.10">
    <property type="entry name" value="Cytochrome c-like domain"/>
    <property type="match status" value="2"/>
</dbReference>
<keyword evidence="5 6" id="KW-0408">Iron</keyword>
<dbReference type="PANTHER" id="PTHR37823">
    <property type="entry name" value="CYTOCHROME C-553-LIKE"/>
    <property type="match status" value="1"/>
</dbReference>
<keyword evidence="1" id="KW-0813">Transport</keyword>
<feature type="transmembrane region" description="Helical" evidence="7">
    <location>
        <begin position="321"/>
        <end position="342"/>
    </location>
</feature>
<dbReference type="InterPro" id="IPR009056">
    <property type="entry name" value="Cyt_c-like_dom"/>
</dbReference>
<proteinExistence type="predicted"/>
<dbReference type="GO" id="GO:0046872">
    <property type="term" value="F:metal ion binding"/>
    <property type="evidence" value="ECO:0007669"/>
    <property type="project" value="UniProtKB-KW"/>
</dbReference>
<keyword evidence="4" id="KW-0249">Electron transport</keyword>
<keyword evidence="3 6" id="KW-0479">Metal-binding</keyword>
<comment type="caution">
    <text evidence="9">The sequence shown here is derived from an EMBL/GenBank/DDBJ whole genome shotgun (WGS) entry which is preliminary data.</text>
</comment>
<feature type="domain" description="Cytochrome c" evidence="8">
    <location>
        <begin position="73"/>
        <end position="165"/>
    </location>
</feature>
<evidence type="ECO:0000256" key="1">
    <source>
        <dbReference type="ARBA" id="ARBA00022448"/>
    </source>
</evidence>
<dbReference type="GO" id="GO:0009055">
    <property type="term" value="F:electron transfer activity"/>
    <property type="evidence" value="ECO:0007669"/>
    <property type="project" value="InterPro"/>
</dbReference>
<dbReference type="AlphaFoldDB" id="A0AAP2DX50"/>
<dbReference type="InterPro" id="IPR051811">
    <property type="entry name" value="Cytochrome_c550/c551-like"/>
</dbReference>
<dbReference type="PROSITE" id="PS51007">
    <property type="entry name" value="CYTC"/>
    <property type="match status" value="2"/>
</dbReference>
<protein>
    <submittedName>
        <fullName evidence="9">Cytochrome c</fullName>
    </submittedName>
</protein>
<keyword evidence="2 6" id="KW-0349">Heme</keyword>
<gene>
    <name evidence="9" type="ORF">KK062_07165</name>
</gene>
<dbReference type="SUPFAM" id="SSF46626">
    <property type="entry name" value="Cytochrome c"/>
    <property type="match status" value="2"/>
</dbReference>
<evidence type="ECO:0000256" key="5">
    <source>
        <dbReference type="ARBA" id="ARBA00023004"/>
    </source>
</evidence>
<dbReference type="Pfam" id="PF00034">
    <property type="entry name" value="Cytochrom_C"/>
    <property type="match status" value="2"/>
</dbReference>
<evidence type="ECO:0000256" key="7">
    <source>
        <dbReference type="SAM" id="Phobius"/>
    </source>
</evidence>
<dbReference type="Proteomes" id="UP001319080">
    <property type="component" value="Unassembled WGS sequence"/>
</dbReference>
<evidence type="ECO:0000313" key="9">
    <source>
        <dbReference type="EMBL" id="MBT1707994.1"/>
    </source>
</evidence>
<reference evidence="9 10" key="1">
    <citation type="submission" date="2021-05" db="EMBL/GenBank/DDBJ databases">
        <title>A Polyphasic approach of four new species of the genus Ohtaekwangia: Ohtaekwangia histidinii sp. nov., Ohtaekwangia cretensis sp. nov., Ohtaekwangia indiensis sp. nov., Ohtaekwangia reichenbachii sp. nov. from diverse environment.</title>
        <authorList>
            <person name="Octaviana S."/>
        </authorList>
    </citation>
    <scope>NUCLEOTIDE SEQUENCE [LARGE SCALE GENOMIC DNA]</scope>
    <source>
        <strain evidence="9 10">PWU5</strain>
    </source>
</reference>
<keyword evidence="10" id="KW-1185">Reference proteome</keyword>
<evidence type="ECO:0000313" key="10">
    <source>
        <dbReference type="Proteomes" id="UP001319080"/>
    </source>
</evidence>
<dbReference type="InterPro" id="IPR036909">
    <property type="entry name" value="Cyt_c-like_dom_sf"/>
</dbReference>
<dbReference type="EMBL" id="JAHESE010000004">
    <property type="protein sequence ID" value="MBT1707994.1"/>
    <property type="molecule type" value="Genomic_DNA"/>
</dbReference>
<dbReference type="RefSeq" id="WP_254083584.1">
    <property type="nucleotide sequence ID" value="NZ_JAHESE010000004.1"/>
</dbReference>
<evidence type="ECO:0000256" key="2">
    <source>
        <dbReference type="ARBA" id="ARBA00022617"/>
    </source>
</evidence>
<evidence type="ECO:0000256" key="4">
    <source>
        <dbReference type="ARBA" id="ARBA00022982"/>
    </source>
</evidence>
<dbReference type="PANTHER" id="PTHR37823:SF1">
    <property type="entry name" value="CYTOCHROME C-553-LIKE"/>
    <property type="match status" value="1"/>
</dbReference>
<feature type="domain" description="Cytochrome c" evidence="8">
    <location>
        <begin position="184"/>
        <end position="277"/>
    </location>
</feature>
<dbReference type="GO" id="GO:0020037">
    <property type="term" value="F:heme binding"/>
    <property type="evidence" value="ECO:0007669"/>
    <property type="project" value="InterPro"/>
</dbReference>
<sequence length="352" mass="39659">MDRLPVAFGSFFTQRRCFGQCRAARAVLLFFNACVAACASGSTPWRIVLVAILTCVLSAGYGFTSLPQGDSTQILQHGEQLFRRHCSACHSVHREVVGPMLASVTRKRSQEWLVRFIKNSEEVIKSGDPYARHMMDAFNNQVMPTFPMLSQQDIQSILVYIERESLVQVDETPVHDRITVKSDSSILRGRMLFRDQCSSCHFIHYEGRYAPALGSVSKRLPRAWLIPFIQNSQKVIQSGDEYAQELFNRYHKRVMVSMEFLTEDDITDILNYIAFSSTSMVETVAPEQRAHGPGVVDETGPTGEVADKKTGPAFSLRDPSWILITIFIILTIIAIVGTGFAVRTLKSLWRKK</sequence>